<reference evidence="4" key="1">
    <citation type="submission" date="2015-02" db="EMBL/GenBank/DDBJ databases">
        <title>Draft Genome of Frankia sp. CpI1-S.</title>
        <authorList>
            <person name="Oshone R.T."/>
            <person name="Ngom M."/>
            <person name="Ghodhbane-Gtari F."/>
            <person name="Gtari M."/>
            <person name="Morris K."/>
            <person name="Thomas K."/>
            <person name="Sen A."/>
            <person name="Tisa L.S."/>
        </authorList>
    </citation>
    <scope>NUCLEOTIDE SEQUENCE [LARGE SCALE GENOMIC DNA]</scope>
    <source>
        <strain evidence="4">CpI1-S</strain>
    </source>
</reference>
<keyword evidence="3" id="KW-0378">Hydrolase</keyword>
<dbReference type="GO" id="GO:0005737">
    <property type="term" value="C:cytoplasm"/>
    <property type="evidence" value="ECO:0007669"/>
    <property type="project" value="TreeGrafter"/>
</dbReference>
<evidence type="ECO:0000313" key="3">
    <source>
        <dbReference type="EMBL" id="KJE22510.1"/>
    </source>
</evidence>
<reference evidence="3 4" key="2">
    <citation type="journal article" date="2016" name="Genome Announc.">
        <title>Permanent Draft Genome Sequences for Two Variants of Frankia sp. Strain CpI1, the First Frankia Strain Isolated from Root Nodules of Comptonia peregrina.</title>
        <authorList>
            <person name="Oshone R."/>
            <person name="Hurst S.G.IV."/>
            <person name="Abebe-Akele F."/>
            <person name="Simpson S."/>
            <person name="Morris K."/>
            <person name="Thomas W.K."/>
            <person name="Tisa L.S."/>
        </authorList>
    </citation>
    <scope>NUCLEOTIDE SEQUENCE [LARGE SCALE GENOMIC DNA]</scope>
    <source>
        <strain evidence="4">CpI1-S</strain>
    </source>
</reference>
<dbReference type="OrthoDB" id="8673349at2"/>
<dbReference type="PANTHER" id="PTHR21240:SF28">
    <property type="entry name" value="ISO-OROTATE DECARBOXYLASE (EUROFUNG)"/>
    <property type="match status" value="1"/>
</dbReference>
<dbReference type="GO" id="GO:0019748">
    <property type="term" value="P:secondary metabolic process"/>
    <property type="evidence" value="ECO:0007669"/>
    <property type="project" value="TreeGrafter"/>
</dbReference>
<evidence type="ECO:0000256" key="1">
    <source>
        <dbReference type="ARBA" id="ARBA00023239"/>
    </source>
</evidence>
<accession>A0A0D8BEM3</accession>
<organism evidence="3 4">
    <name type="scientific">Frankia torreyi</name>
    <dbReference type="NCBI Taxonomy" id="1856"/>
    <lineage>
        <taxon>Bacteria</taxon>
        <taxon>Bacillati</taxon>
        <taxon>Actinomycetota</taxon>
        <taxon>Actinomycetes</taxon>
        <taxon>Frankiales</taxon>
        <taxon>Frankiaceae</taxon>
        <taxon>Frankia</taxon>
    </lineage>
</organism>
<dbReference type="PATRIC" id="fig|1502723.3.peg.2610"/>
<evidence type="ECO:0000259" key="2">
    <source>
        <dbReference type="Pfam" id="PF04909"/>
    </source>
</evidence>
<dbReference type="PANTHER" id="PTHR21240">
    <property type="entry name" value="2-AMINO-3-CARBOXYLMUCONATE-6-SEMIALDEHYDE DECARBOXYLASE"/>
    <property type="match status" value="1"/>
</dbReference>
<sequence>MDVGDLILVSVDDHVVEPPTMFDAHIPARYRDRAPHVVETADGNQIWTYEGQITPNIGLNAVAGVRPEDYGLDPTRFDQMRPGCHDIDERIRDMNVNGVLASLNFPTFAQFCGQFLTRATADRELGLAVVRAYNDWHIDEWAGAHPGRIIPLAVMPLWDAELMADEIRRVAAKGCRAVTFSENPAKLGLPSLHNRSWDPFWAACAETGVVVCLHIGSSSQVPVTAEDAPMEVSIALSPMNTQSTLTDLLFSGVLPRYPDLRIALSEGGIGWIPYTLERCDYVYRHHRAWTGTELGDRLPSELFRDQIYSCFIDDPAGLVLRERVGLHTIMWECDYPHGDSTWPNSPEELARSLAGIPDDEVNAITHLNALRAFDFDAFSHRPRERSTVAALRAEGADVDLTLRHILREHRGSTPGELAAIAVQAAGKG</sequence>
<dbReference type="GO" id="GO:0016831">
    <property type="term" value="F:carboxy-lyase activity"/>
    <property type="evidence" value="ECO:0007669"/>
    <property type="project" value="InterPro"/>
</dbReference>
<feature type="domain" description="Amidohydrolase-related" evidence="2">
    <location>
        <begin position="66"/>
        <end position="375"/>
    </location>
</feature>
<keyword evidence="4" id="KW-1185">Reference proteome</keyword>
<dbReference type="InterPro" id="IPR006680">
    <property type="entry name" value="Amidohydro-rel"/>
</dbReference>
<evidence type="ECO:0000313" key="4">
    <source>
        <dbReference type="Proteomes" id="UP000032545"/>
    </source>
</evidence>
<dbReference type="Pfam" id="PF04909">
    <property type="entry name" value="Amidohydro_2"/>
    <property type="match status" value="1"/>
</dbReference>
<dbReference type="InterPro" id="IPR032465">
    <property type="entry name" value="ACMSD"/>
</dbReference>
<dbReference type="Gene3D" id="3.20.20.140">
    <property type="entry name" value="Metal-dependent hydrolases"/>
    <property type="match status" value="1"/>
</dbReference>
<dbReference type="AlphaFoldDB" id="A0A0D8BEM3"/>
<protein>
    <submittedName>
        <fullName evidence="3">Putative TIM-barrel fold metal-dependent hydrolase</fullName>
    </submittedName>
</protein>
<keyword evidence="1" id="KW-0456">Lyase</keyword>
<dbReference type="SUPFAM" id="SSF51556">
    <property type="entry name" value="Metallo-dependent hydrolases"/>
    <property type="match status" value="1"/>
</dbReference>
<dbReference type="RefSeq" id="WP_044885798.1">
    <property type="nucleotide sequence ID" value="NZ_JYFN01000023.1"/>
</dbReference>
<comment type="caution">
    <text evidence="3">The sequence shown here is derived from an EMBL/GenBank/DDBJ whole genome shotgun (WGS) entry which is preliminary data.</text>
</comment>
<proteinExistence type="predicted"/>
<dbReference type="GO" id="GO:0016787">
    <property type="term" value="F:hydrolase activity"/>
    <property type="evidence" value="ECO:0007669"/>
    <property type="project" value="UniProtKB-KW"/>
</dbReference>
<name>A0A0D8BEM3_9ACTN</name>
<dbReference type="InterPro" id="IPR032466">
    <property type="entry name" value="Metal_Hydrolase"/>
</dbReference>
<gene>
    <name evidence="3" type="ORF">FF36_03202</name>
</gene>
<dbReference type="Proteomes" id="UP000032545">
    <property type="component" value="Unassembled WGS sequence"/>
</dbReference>
<dbReference type="EMBL" id="JYFN01000023">
    <property type="protein sequence ID" value="KJE22510.1"/>
    <property type="molecule type" value="Genomic_DNA"/>
</dbReference>